<organism evidence="1 2">
    <name type="scientific">Halomonas beimenensis</name>
    <dbReference type="NCBI Taxonomy" id="475662"/>
    <lineage>
        <taxon>Bacteria</taxon>
        <taxon>Pseudomonadati</taxon>
        <taxon>Pseudomonadota</taxon>
        <taxon>Gammaproteobacteria</taxon>
        <taxon>Oceanospirillales</taxon>
        <taxon>Halomonadaceae</taxon>
        <taxon>Halomonas</taxon>
    </lineage>
</organism>
<sequence>MWRLGGTLLLAVLVGCQSLPSRLPEAEPAPSAACRWPVQADRPPATLTRVVAALEEEGFLVRHTAPALGLVSAERAERTFYPGHVEPDIGAFVLGGSHGRRGGGVWLGLGAGFGTLSDEATEVERVSVVVGETVQVARDIRLFDWRNELVRSRTASDATFCLDLREAIRRQAGEGAP</sequence>
<accession>A0A291P313</accession>
<dbReference type="KEGG" id="hbe:BEI_0282"/>
<evidence type="ECO:0000313" key="2">
    <source>
        <dbReference type="Proteomes" id="UP000219993"/>
    </source>
</evidence>
<evidence type="ECO:0000313" key="1">
    <source>
        <dbReference type="EMBL" id="ATJ81269.1"/>
    </source>
</evidence>
<reference evidence="1 2" key="1">
    <citation type="journal article" date="2017" name="Sci. Rep.">
        <title>Revealing the Saline Adaptation Strategies of the Halophilic Bacterium Halomonas beimenensis through High-throughput Omics and Transposon Mutagenesis Approaches.</title>
        <authorList>
            <person name="Chen Y.H."/>
            <person name="Lin S.S."/>
            <person name="Shyu Y.T."/>
        </authorList>
    </citation>
    <scope>NUCLEOTIDE SEQUENCE [LARGE SCALE GENOMIC DNA]</scope>
    <source>
        <strain evidence="1 2">NTU-111</strain>
    </source>
</reference>
<proteinExistence type="predicted"/>
<dbReference type="PROSITE" id="PS51257">
    <property type="entry name" value="PROKAR_LIPOPROTEIN"/>
    <property type="match status" value="1"/>
</dbReference>
<gene>
    <name evidence="1" type="ORF">BEI_0282</name>
</gene>
<name>A0A291P313_9GAMM</name>
<protein>
    <submittedName>
        <fullName evidence="1">Uncharacterized protein</fullName>
    </submittedName>
</protein>
<dbReference type="EMBL" id="CP021435">
    <property type="protein sequence ID" value="ATJ81269.1"/>
    <property type="molecule type" value="Genomic_DNA"/>
</dbReference>
<dbReference type="AlphaFoldDB" id="A0A291P313"/>
<keyword evidence="2" id="KW-1185">Reference proteome</keyword>
<dbReference type="OrthoDB" id="6182822at2"/>
<dbReference type="RefSeq" id="WP_097787832.1">
    <property type="nucleotide sequence ID" value="NZ_BAAADT010000008.1"/>
</dbReference>
<dbReference type="Proteomes" id="UP000219993">
    <property type="component" value="Chromosome"/>
</dbReference>